<feature type="compositionally biased region" description="Gly residues" evidence="2">
    <location>
        <begin position="192"/>
        <end position="201"/>
    </location>
</feature>
<name>A0A6N1VFV2_9HYPH</name>
<sequence>MLKTVLETLDGVDDAIKPFYAEKDGKFFLQVEGINEHPDVVNLKNAYERVKADKTKAIEERDAFKAKAEAVPDDFDPKVWDKAKTGKPDEAEVIKIRQELEGKLAATEQAKAEAEARLHRFAIERDLGDALIAAGINEPAYVRAARALLEGNVKAGEDGKAIVETDMGPMPVTEYVKRWAAGEGKAFVTPPNGGGRSGGEGEGTRKKWSEMTGDEKVALHRENPAEYERLKKEAGANRK</sequence>
<reference evidence="3 4" key="1">
    <citation type="submission" date="2020-06" db="EMBL/GenBank/DDBJ databases">
        <title>Oricola thermophila sp. nov. isolated from a tidal sediments.</title>
        <authorList>
            <person name="Kwon K.K."/>
            <person name="Yang S.-H."/>
            <person name="Park M.-J."/>
        </authorList>
    </citation>
    <scope>NUCLEOTIDE SEQUENCE [LARGE SCALE GENOMIC DNA]</scope>
    <source>
        <strain evidence="3 4">MEBiC13590</strain>
    </source>
</reference>
<gene>
    <name evidence="3" type="ORF">HTY61_04925</name>
</gene>
<feature type="compositionally biased region" description="Basic and acidic residues" evidence="2">
    <location>
        <begin position="202"/>
        <end position="239"/>
    </location>
</feature>
<evidence type="ECO:0000313" key="3">
    <source>
        <dbReference type="EMBL" id="QKV17847.1"/>
    </source>
</evidence>
<dbReference type="RefSeq" id="WP_175275744.1">
    <property type="nucleotide sequence ID" value="NZ_CP054836.1"/>
</dbReference>
<dbReference type="KEGG" id="orm:HTY61_04925"/>
<feature type="coiled-coil region" evidence="1">
    <location>
        <begin position="97"/>
        <end position="124"/>
    </location>
</feature>
<evidence type="ECO:0000313" key="4">
    <source>
        <dbReference type="Proteomes" id="UP000509367"/>
    </source>
</evidence>
<evidence type="ECO:0000256" key="2">
    <source>
        <dbReference type="SAM" id="MobiDB-lite"/>
    </source>
</evidence>
<organism evidence="3 4">
    <name type="scientific">Oricola thermophila</name>
    <dbReference type="NCBI Taxonomy" id="2742145"/>
    <lineage>
        <taxon>Bacteria</taxon>
        <taxon>Pseudomonadati</taxon>
        <taxon>Pseudomonadota</taxon>
        <taxon>Alphaproteobacteria</taxon>
        <taxon>Hyphomicrobiales</taxon>
        <taxon>Ahrensiaceae</taxon>
        <taxon>Oricola</taxon>
    </lineage>
</organism>
<protein>
    <submittedName>
        <fullName evidence="3">Uncharacterized protein</fullName>
    </submittedName>
</protein>
<dbReference type="Proteomes" id="UP000509367">
    <property type="component" value="Chromosome"/>
</dbReference>
<accession>A0A6N1VFV2</accession>
<dbReference type="EMBL" id="CP054836">
    <property type="protein sequence ID" value="QKV17847.1"/>
    <property type="molecule type" value="Genomic_DNA"/>
</dbReference>
<keyword evidence="1" id="KW-0175">Coiled coil</keyword>
<proteinExistence type="predicted"/>
<evidence type="ECO:0000256" key="1">
    <source>
        <dbReference type="SAM" id="Coils"/>
    </source>
</evidence>
<feature type="region of interest" description="Disordered" evidence="2">
    <location>
        <begin position="186"/>
        <end position="239"/>
    </location>
</feature>
<keyword evidence="4" id="KW-1185">Reference proteome</keyword>
<dbReference type="AlphaFoldDB" id="A0A6N1VFV2"/>